<evidence type="ECO:0000313" key="3">
    <source>
        <dbReference type="EMBL" id="GGK00132.1"/>
    </source>
</evidence>
<evidence type="ECO:0000256" key="1">
    <source>
        <dbReference type="SAM" id="MobiDB-lite"/>
    </source>
</evidence>
<evidence type="ECO:0000259" key="2">
    <source>
        <dbReference type="Pfam" id="PF13460"/>
    </source>
</evidence>
<dbReference type="Gene3D" id="3.90.25.10">
    <property type="entry name" value="UDP-galactose 4-epimerase, domain 1"/>
    <property type="match status" value="1"/>
</dbReference>
<gene>
    <name evidence="3" type="ORF">GCM10010123_32530</name>
</gene>
<dbReference type="InterPro" id="IPR016040">
    <property type="entry name" value="NAD(P)-bd_dom"/>
</dbReference>
<dbReference type="PANTHER" id="PTHR43162">
    <property type="match status" value="1"/>
</dbReference>
<dbReference type="Proteomes" id="UP000649739">
    <property type="component" value="Unassembled WGS sequence"/>
</dbReference>
<comment type="caution">
    <text evidence="3">The sequence shown here is derived from an EMBL/GenBank/DDBJ whole genome shotgun (WGS) entry which is preliminary data.</text>
</comment>
<feature type="compositionally biased region" description="Basic and acidic residues" evidence="1">
    <location>
        <begin position="1"/>
        <end position="27"/>
    </location>
</feature>
<feature type="region of interest" description="Disordered" evidence="1">
    <location>
        <begin position="1"/>
        <end position="51"/>
    </location>
</feature>
<dbReference type="PANTHER" id="PTHR43162:SF1">
    <property type="entry name" value="PRESTALK A DIFFERENTIATION PROTEIN A"/>
    <property type="match status" value="1"/>
</dbReference>
<dbReference type="Gene3D" id="3.40.50.720">
    <property type="entry name" value="NAD(P)-binding Rossmann-like Domain"/>
    <property type="match status" value="1"/>
</dbReference>
<proteinExistence type="predicted"/>
<sequence length="310" mass="32827">MELRRARLVEPDGPRRAPHRQGRDRPPDLGGRQHLAERVHPATLPRRRGDDRTSFGDRWAWYVSPGRWKLDAQRARGSDPGTLAGALRGVRRAYLILPQGTTRPATRIGEFLDAAAGTGLRRVVLLSAYGVDGAEGSGLREAEKLVEGSALDWTILRPNWFLQNFSAGFFLPPILAAGTVPVPAGDGAVSFVDTRDIAAIAAEALTADGHAGRGYPITGPAAVTFADAAAAISAAAGRPVRYVATDPAETRAALLAGGVSAEYADLLLLLYAGIRAGHSAPVTDTVERLLGRPARDLAAFAAEHAATWRG</sequence>
<reference evidence="3" key="1">
    <citation type="journal article" date="2014" name="Int. J. Syst. Evol. Microbiol.">
        <title>Complete genome sequence of Corynebacterium casei LMG S-19264T (=DSM 44701T), isolated from a smear-ripened cheese.</title>
        <authorList>
            <consortium name="US DOE Joint Genome Institute (JGI-PGF)"/>
            <person name="Walter F."/>
            <person name="Albersmeier A."/>
            <person name="Kalinowski J."/>
            <person name="Ruckert C."/>
        </authorList>
    </citation>
    <scope>NUCLEOTIDE SEQUENCE</scope>
    <source>
        <strain evidence="3">JCM 3090</strain>
    </source>
</reference>
<name>A0A8J3BAP5_9ACTN</name>
<dbReference type="EMBL" id="BMQB01000007">
    <property type="protein sequence ID" value="GGK00132.1"/>
    <property type="molecule type" value="Genomic_DNA"/>
</dbReference>
<accession>A0A8J3BAP5</accession>
<protein>
    <recommendedName>
        <fullName evidence="2">NAD(P)-binding domain-containing protein</fullName>
    </recommendedName>
</protein>
<dbReference type="InterPro" id="IPR051604">
    <property type="entry name" value="Ergot_Alk_Oxidoreductase"/>
</dbReference>
<feature type="domain" description="NAD(P)-binding" evidence="2">
    <location>
        <begin position="78"/>
        <end position="164"/>
    </location>
</feature>
<keyword evidence="4" id="KW-1185">Reference proteome</keyword>
<evidence type="ECO:0000313" key="4">
    <source>
        <dbReference type="Proteomes" id="UP000649739"/>
    </source>
</evidence>
<dbReference type="AlphaFoldDB" id="A0A8J3BAP5"/>
<dbReference type="RefSeq" id="WP_189171019.1">
    <property type="nucleotide sequence ID" value="NZ_BMQB01000007.1"/>
</dbReference>
<reference evidence="3" key="2">
    <citation type="submission" date="2020-09" db="EMBL/GenBank/DDBJ databases">
        <authorList>
            <person name="Sun Q."/>
            <person name="Ohkuma M."/>
        </authorList>
    </citation>
    <scope>NUCLEOTIDE SEQUENCE</scope>
    <source>
        <strain evidence="3">JCM 3090</strain>
    </source>
</reference>
<dbReference type="InterPro" id="IPR036291">
    <property type="entry name" value="NAD(P)-bd_dom_sf"/>
</dbReference>
<dbReference type="Pfam" id="PF13460">
    <property type="entry name" value="NAD_binding_10"/>
    <property type="match status" value="1"/>
</dbReference>
<dbReference type="SUPFAM" id="SSF51735">
    <property type="entry name" value="NAD(P)-binding Rossmann-fold domains"/>
    <property type="match status" value="1"/>
</dbReference>
<organism evidence="3 4">
    <name type="scientific">Pilimelia anulata</name>
    <dbReference type="NCBI Taxonomy" id="53371"/>
    <lineage>
        <taxon>Bacteria</taxon>
        <taxon>Bacillati</taxon>
        <taxon>Actinomycetota</taxon>
        <taxon>Actinomycetes</taxon>
        <taxon>Micromonosporales</taxon>
        <taxon>Micromonosporaceae</taxon>
        <taxon>Pilimelia</taxon>
    </lineage>
</organism>